<reference evidence="4 5" key="1">
    <citation type="submission" date="2020-04" db="EMBL/GenBank/DDBJ databases">
        <authorList>
            <person name="De Canck E."/>
        </authorList>
    </citation>
    <scope>NUCLEOTIDE SEQUENCE [LARGE SCALE GENOMIC DNA]</scope>
    <source>
        <strain evidence="4 5">LMG 22037</strain>
    </source>
</reference>
<name>A0A6J4ZPM0_9BURK</name>
<evidence type="ECO:0000256" key="3">
    <source>
        <dbReference type="SAM" id="Phobius"/>
    </source>
</evidence>
<keyword evidence="1 2" id="KW-0808">Transferase</keyword>
<dbReference type="InterPro" id="IPR000462">
    <property type="entry name" value="CDP-OH_P_trans"/>
</dbReference>
<organism evidence="4 5">
    <name type="scientific">Paraburkholderia phenoliruptrix</name>
    <dbReference type="NCBI Taxonomy" id="252970"/>
    <lineage>
        <taxon>Bacteria</taxon>
        <taxon>Pseudomonadati</taxon>
        <taxon>Pseudomonadota</taxon>
        <taxon>Betaproteobacteria</taxon>
        <taxon>Burkholderiales</taxon>
        <taxon>Burkholderiaceae</taxon>
        <taxon>Paraburkholderia</taxon>
    </lineage>
</organism>
<keyword evidence="3" id="KW-1133">Transmembrane helix</keyword>
<dbReference type="InterPro" id="IPR043130">
    <property type="entry name" value="CDP-OH_PTrfase_TM_dom"/>
</dbReference>
<proteinExistence type="inferred from homology"/>
<feature type="transmembrane region" description="Helical" evidence="3">
    <location>
        <begin position="171"/>
        <end position="204"/>
    </location>
</feature>
<evidence type="ECO:0000313" key="5">
    <source>
        <dbReference type="Proteomes" id="UP000494249"/>
    </source>
</evidence>
<dbReference type="EMBL" id="CADIKB010000001">
    <property type="protein sequence ID" value="CAB3639025.1"/>
    <property type="molecule type" value="Genomic_DNA"/>
</dbReference>
<protein>
    <recommendedName>
        <fullName evidence="6">CDP-alcohol phosphatidyltransferase</fullName>
    </recommendedName>
</protein>
<keyword evidence="3" id="KW-0812">Transmembrane</keyword>
<evidence type="ECO:0000256" key="1">
    <source>
        <dbReference type="ARBA" id="ARBA00022679"/>
    </source>
</evidence>
<keyword evidence="3" id="KW-0472">Membrane</keyword>
<dbReference type="GO" id="GO:0016780">
    <property type="term" value="F:phosphotransferase activity, for other substituted phosphate groups"/>
    <property type="evidence" value="ECO:0007669"/>
    <property type="project" value="InterPro"/>
</dbReference>
<sequence length="233" mass="24359">MNSRPPTPINVAPPRTWDARLARRLVTPLVNTRVSPNHLTTLRLLIGVAGALCLARGGFAWANAGAVLIVLSNFVDHTDGELARIGGKSSRIGHFYDLASDALVTVMLFVGMGVGAGASTLGGFTVDAGWLGAVAGVAVALIFFLRMRIEEMAGKAGTKQAAVGGFETEDVLYLLPIVTLTSVVMPFVVVASIGAPLFAVWVVVDYWRVARRSAKPSAAGAAACETAQAWASK</sequence>
<comment type="similarity">
    <text evidence="2">Belongs to the CDP-alcohol phosphatidyltransferase class-I family.</text>
</comment>
<evidence type="ECO:0000256" key="2">
    <source>
        <dbReference type="RuleBase" id="RU003750"/>
    </source>
</evidence>
<dbReference type="InterPro" id="IPR048254">
    <property type="entry name" value="CDP_ALCOHOL_P_TRANSF_CS"/>
</dbReference>
<dbReference type="Gene3D" id="1.20.120.1760">
    <property type="match status" value="1"/>
</dbReference>
<accession>A0A6J4ZPM0</accession>
<dbReference type="GO" id="GO:0008654">
    <property type="term" value="P:phospholipid biosynthetic process"/>
    <property type="evidence" value="ECO:0007669"/>
    <property type="project" value="InterPro"/>
</dbReference>
<gene>
    <name evidence="4" type="ORF">LMG22037_00115</name>
</gene>
<feature type="transmembrane region" description="Helical" evidence="3">
    <location>
        <begin position="95"/>
        <end position="116"/>
    </location>
</feature>
<dbReference type="PROSITE" id="PS00379">
    <property type="entry name" value="CDP_ALCOHOL_P_TRANSF"/>
    <property type="match status" value="1"/>
</dbReference>
<dbReference type="Proteomes" id="UP000494249">
    <property type="component" value="Unassembled WGS sequence"/>
</dbReference>
<dbReference type="RefSeq" id="WP_035476557.1">
    <property type="nucleotide sequence ID" value="NZ_CADFGL010000001.1"/>
</dbReference>
<dbReference type="GO" id="GO:0016020">
    <property type="term" value="C:membrane"/>
    <property type="evidence" value="ECO:0007669"/>
    <property type="project" value="InterPro"/>
</dbReference>
<feature type="transmembrane region" description="Helical" evidence="3">
    <location>
        <begin position="128"/>
        <end position="145"/>
    </location>
</feature>
<dbReference type="AlphaFoldDB" id="A0A6J4ZPM0"/>
<dbReference type="Pfam" id="PF01066">
    <property type="entry name" value="CDP-OH_P_transf"/>
    <property type="match status" value="1"/>
</dbReference>
<evidence type="ECO:0000313" key="4">
    <source>
        <dbReference type="EMBL" id="CAB3639025.1"/>
    </source>
</evidence>
<evidence type="ECO:0008006" key="6">
    <source>
        <dbReference type="Google" id="ProtNLM"/>
    </source>
</evidence>
<feature type="transmembrane region" description="Helical" evidence="3">
    <location>
        <begin position="44"/>
        <end position="74"/>
    </location>
</feature>